<keyword evidence="2" id="KW-0812">Transmembrane</keyword>
<name>A0ABN2RCL3_9MICO</name>
<keyword evidence="2" id="KW-1133">Transmembrane helix</keyword>
<proteinExistence type="predicted"/>
<comment type="caution">
    <text evidence="3">The sequence shown here is derived from an EMBL/GenBank/DDBJ whole genome shotgun (WGS) entry which is preliminary data.</text>
</comment>
<keyword evidence="4" id="KW-1185">Reference proteome</keyword>
<dbReference type="RefSeq" id="WP_344096637.1">
    <property type="nucleotide sequence ID" value="NZ_BAAAOG010000008.1"/>
</dbReference>
<evidence type="ECO:0000313" key="3">
    <source>
        <dbReference type="EMBL" id="GAA1967025.1"/>
    </source>
</evidence>
<evidence type="ECO:0000313" key="4">
    <source>
        <dbReference type="Proteomes" id="UP001499933"/>
    </source>
</evidence>
<dbReference type="Proteomes" id="UP001499933">
    <property type="component" value="Unassembled WGS sequence"/>
</dbReference>
<dbReference type="EMBL" id="BAAAOG010000008">
    <property type="protein sequence ID" value="GAA1967025.1"/>
    <property type="molecule type" value="Genomic_DNA"/>
</dbReference>
<accession>A0ABN2RCL3</accession>
<evidence type="ECO:0008006" key="5">
    <source>
        <dbReference type="Google" id="ProtNLM"/>
    </source>
</evidence>
<organism evidence="3 4">
    <name type="scientific">Microbacterium deminutum</name>
    <dbReference type="NCBI Taxonomy" id="344164"/>
    <lineage>
        <taxon>Bacteria</taxon>
        <taxon>Bacillati</taxon>
        <taxon>Actinomycetota</taxon>
        <taxon>Actinomycetes</taxon>
        <taxon>Micrococcales</taxon>
        <taxon>Microbacteriaceae</taxon>
        <taxon>Microbacterium</taxon>
    </lineage>
</organism>
<evidence type="ECO:0000256" key="1">
    <source>
        <dbReference type="SAM" id="MobiDB-lite"/>
    </source>
</evidence>
<feature type="region of interest" description="Disordered" evidence="1">
    <location>
        <begin position="86"/>
        <end position="122"/>
    </location>
</feature>
<evidence type="ECO:0000256" key="2">
    <source>
        <dbReference type="SAM" id="Phobius"/>
    </source>
</evidence>
<feature type="transmembrane region" description="Helical" evidence="2">
    <location>
        <begin position="58"/>
        <end position="81"/>
    </location>
</feature>
<protein>
    <recommendedName>
        <fullName evidence="5">DUF4352 domain-containing protein</fullName>
    </recommendedName>
</protein>
<reference evidence="3 4" key="1">
    <citation type="journal article" date="2019" name="Int. J. Syst. Evol. Microbiol.">
        <title>The Global Catalogue of Microorganisms (GCM) 10K type strain sequencing project: providing services to taxonomists for standard genome sequencing and annotation.</title>
        <authorList>
            <consortium name="The Broad Institute Genomics Platform"/>
            <consortium name="The Broad Institute Genome Sequencing Center for Infectious Disease"/>
            <person name="Wu L."/>
            <person name="Ma J."/>
        </authorList>
    </citation>
    <scope>NUCLEOTIDE SEQUENCE [LARGE SCALE GENOMIC DNA]</scope>
    <source>
        <strain evidence="3 4">JCM 14901</strain>
    </source>
</reference>
<keyword evidence="2" id="KW-0472">Membrane</keyword>
<sequence>MTTDTEVNYETRTFRVVRGMESRTIKKWADDGWEVISQTPGTIRTDITMRRPKPKPPIVPWIIGGGVVVVALATIITFGVISERAAAPQASGSPVPPATPTAPSKTASPTPTVDDTCDTAPASSSCKFGQTAIYSDSTRDGEMLLEITVLPPVEFTPSGSAVFFDNFADQQAPKPVNVYFPVTIKNVSPALARDNDFVFAHATNAEEGESDVLSVSDGEVTSSVDFQSLAPGDSYGFKSGWSMSTLDGIKFTISIDGLSGYSVTFSD</sequence>
<feature type="compositionally biased region" description="Low complexity" evidence="1">
    <location>
        <begin position="101"/>
        <end position="112"/>
    </location>
</feature>
<gene>
    <name evidence="3" type="ORF">GCM10009776_32590</name>
</gene>